<keyword evidence="1" id="KW-0472">Membrane</keyword>
<proteinExistence type="predicted"/>
<feature type="transmembrane region" description="Helical" evidence="1">
    <location>
        <begin position="32"/>
        <end position="57"/>
    </location>
</feature>
<protein>
    <submittedName>
        <fullName evidence="2">Uncharacterized protein</fullName>
    </submittedName>
</protein>
<dbReference type="EMBL" id="MT141703">
    <property type="protein sequence ID" value="QJA69406.1"/>
    <property type="molecule type" value="Genomic_DNA"/>
</dbReference>
<evidence type="ECO:0000256" key="1">
    <source>
        <dbReference type="SAM" id="Phobius"/>
    </source>
</evidence>
<reference evidence="2" key="1">
    <citation type="submission" date="2020-03" db="EMBL/GenBank/DDBJ databases">
        <title>The deep terrestrial virosphere.</title>
        <authorList>
            <person name="Holmfeldt K."/>
            <person name="Nilsson E."/>
            <person name="Simone D."/>
            <person name="Lopez-Fernandez M."/>
            <person name="Wu X."/>
            <person name="de Brujin I."/>
            <person name="Lundin D."/>
            <person name="Andersson A."/>
            <person name="Bertilsson S."/>
            <person name="Dopson M."/>
        </authorList>
    </citation>
    <scope>NUCLEOTIDE SEQUENCE</scope>
    <source>
        <strain evidence="2">MM415A04623</strain>
    </source>
</reference>
<dbReference type="AlphaFoldDB" id="A0A6M3JHT6"/>
<sequence length="70" mass="8103">MSKVSEVGKAVYNFKDDIGIVKSKRSSIKINLLMGVGFGLVLLFAVIGFYYAVFFYFKFNFKEVLLEWIY</sequence>
<keyword evidence="1" id="KW-1133">Transmembrane helix</keyword>
<gene>
    <name evidence="2" type="ORF">MM415A04623_0004</name>
</gene>
<organism evidence="2">
    <name type="scientific">viral metagenome</name>
    <dbReference type="NCBI Taxonomy" id="1070528"/>
    <lineage>
        <taxon>unclassified sequences</taxon>
        <taxon>metagenomes</taxon>
        <taxon>organismal metagenomes</taxon>
    </lineage>
</organism>
<name>A0A6M3JHT6_9ZZZZ</name>
<keyword evidence="1" id="KW-0812">Transmembrane</keyword>
<accession>A0A6M3JHT6</accession>
<evidence type="ECO:0000313" key="2">
    <source>
        <dbReference type="EMBL" id="QJA69406.1"/>
    </source>
</evidence>